<dbReference type="GeneID" id="12243315"/>
<keyword evidence="9" id="KW-1185">Reference proteome</keyword>
<comment type="caution">
    <text evidence="8">The sequence shown here is derived from an EMBL/GenBank/DDBJ whole genome shotgun (WGS) entry which is preliminary data.</text>
</comment>
<dbReference type="EC" id="1.21.98.1" evidence="6"/>
<evidence type="ECO:0000313" key="9">
    <source>
        <dbReference type="Proteomes" id="UP000014627"/>
    </source>
</evidence>
<comment type="pathway">
    <text evidence="6">Quinol/quinone metabolism; menaquinone biosynthesis.</text>
</comment>
<evidence type="ECO:0000256" key="3">
    <source>
        <dbReference type="ARBA" id="ARBA00022723"/>
    </source>
</evidence>
<evidence type="ECO:0000256" key="1">
    <source>
        <dbReference type="ARBA" id="ARBA00022485"/>
    </source>
</evidence>
<sequence length="353" mass="40201">MNLFTRISFDEGLELFRTSPLEKLQEAANILRKQRYPDDKVTYVLDANPNYTNICKIDCTFCAFYRKPHASDAYLLSFDKFRSLMQRYISMGVKTVLLQGGVHPQLGIDYLEEYVRITVQEFPSIHPHFFSAVEISHAASVSGMSNEEALMRLWNAGQRTIPGGGAEILSERVRKILSPKKMGPDGWINFHKLAHRLGFRSTATMMFGHIENAHDILLHLQSLRDAQDETPGFYSFIPWSYKSGNTALGRRVPHQAPPEMYYRILAIARIFLDNFEHIAASWFGEGKKHGARGLHYGADDFGGTIIDESVHKCTGWTLKSSEEETRAMIAAEGFIPVERNTFYEHIETPSYQP</sequence>
<dbReference type="InterPro" id="IPR007197">
    <property type="entry name" value="rSAM"/>
</dbReference>
<dbReference type="SFLD" id="SFLDS00029">
    <property type="entry name" value="Radical_SAM"/>
    <property type="match status" value="1"/>
</dbReference>
<dbReference type="PROSITE" id="PS51918">
    <property type="entry name" value="RADICAL_SAM"/>
    <property type="match status" value="1"/>
</dbReference>
<dbReference type="InterPro" id="IPR020050">
    <property type="entry name" value="FO_synthase_su2"/>
</dbReference>
<dbReference type="PANTHER" id="PTHR43076">
    <property type="entry name" value="FO SYNTHASE (COFH)"/>
    <property type="match status" value="1"/>
</dbReference>
<dbReference type="SFLD" id="SFLDG01064">
    <property type="entry name" value="F420__menaquinone_cofactor_bio"/>
    <property type="match status" value="1"/>
</dbReference>
<evidence type="ECO:0000259" key="7">
    <source>
        <dbReference type="PROSITE" id="PS51918"/>
    </source>
</evidence>
<comment type="similarity">
    <text evidence="6">Belongs to the radical SAM superfamily. MqnC family.</text>
</comment>
<dbReference type="SUPFAM" id="SSF102114">
    <property type="entry name" value="Radical SAM enzymes"/>
    <property type="match status" value="1"/>
</dbReference>
<keyword evidence="1 6" id="KW-0004">4Fe-4S</keyword>
<evidence type="ECO:0000256" key="5">
    <source>
        <dbReference type="ARBA" id="ARBA00023014"/>
    </source>
</evidence>
<dbReference type="Pfam" id="PF04055">
    <property type="entry name" value="Radical_SAM"/>
    <property type="match status" value="1"/>
</dbReference>
<dbReference type="SFLD" id="SFLDG01389">
    <property type="entry name" value="menaquinone_synthsis_involved"/>
    <property type="match status" value="1"/>
</dbReference>
<comment type="function">
    <text evidence="6">Radical SAM enzyme that catalyzes the cyclization of dehypoxanthine futalosine (DHFL) into cyclic dehypoxanthine futalosine (CDHFL), a step in the biosynthesis of menaquinone (MK, vitamin K2).</text>
</comment>
<dbReference type="EMBL" id="ATLC01000044">
    <property type="protein sequence ID" value="EPJ28671.1"/>
    <property type="molecule type" value="Genomic_DNA"/>
</dbReference>
<dbReference type="Proteomes" id="UP000014627">
    <property type="component" value="Unassembled WGS sequence"/>
</dbReference>
<dbReference type="InterPro" id="IPR058240">
    <property type="entry name" value="rSAM_sf"/>
</dbReference>
<accession>A0ABN0MQF7</accession>
<dbReference type="Gene3D" id="3.20.20.70">
    <property type="entry name" value="Aldolase class I"/>
    <property type="match status" value="1"/>
</dbReference>
<dbReference type="InterPro" id="IPR013785">
    <property type="entry name" value="Aldolase_TIM"/>
</dbReference>
<feature type="binding site" evidence="6">
    <location>
        <position position="55"/>
    </location>
    <ligand>
        <name>[4Fe-4S] cluster</name>
        <dbReference type="ChEBI" id="CHEBI:49883"/>
        <note>4Fe-4S-S-AdoMet</note>
    </ligand>
</feature>
<feature type="binding site" evidence="6">
    <location>
        <position position="62"/>
    </location>
    <ligand>
        <name>[4Fe-4S] cluster</name>
        <dbReference type="ChEBI" id="CHEBI:49883"/>
        <note>4Fe-4S-S-AdoMet</note>
    </ligand>
</feature>
<feature type="domain" description="Radical SAM core" evidence="7">
    <location>
        <begin position="41"/>
        <end position="276"/>
    </location>
</feature>
<proteinExistence type="inferred from homology"/>
<dbReference type="HAMAP" id="MF_00992">
    <property type="entry name" value="MqnC"/>
    <property type="match status" value="1"/>
</dbReference>
<comment type="catalytic activity">
    <reaction evidence="6">
        <text>dehypoxanthine futalosine + S-adenosyl-L-methionine = cyclic dehypoxanthinylfutalosinate + 5'-deoxyadenosine + L-methionine + H(+)</text>
        <dbReference type="Rhea" id="RHEA:33083"/>
        <dbReference type="ChEBI" id="CHEBI:15378"/>
        <dbReference type="ChEBI" id="CHEBI:17319"/>
        <dbReference type="ChEBI" id="CHEBI:57844"/>
        <dbReference type="ChEBI" id="CHEBI:58864"/>
        <dbReference type="ChEBI" id="CHEBI:59789"/>
        <dbReference type="ChEBI" id="CHEBI:64270"/>
        <dbReference type="EC" id="1.21.98.1"/>
    </reaction>
</comment>
<dbReference type="NCBIfam" id="TIGR00423">
    <property type="entry name" value="CofH family radical SAM protein"/>
    <property type="match status" value="1"/>
</dbReference>
<protein>
    <recommendedName>
        <fullName evidence="6">Cyclic dehypoxanthine futalosine synthase</fullName>
        <shortName evidence="6">Cyclic DHFL synthase</shortName>
        <ecNumber evidence="6">1.21.98.1</ecNumber>
    </recommendedName>
    <alternativeName>
        <fullName evidence="6">Dehypoxanthine futalosine cyclase</fullName>
        <shortName evidence="6">DHFL cyclase</shortName>
    </alternativeName>
    <alternativeName>
        <fullName evidence="6">Menaquinone biosynthetic enzyme MqnC</fullName>
    </alternativeName>
</protein>
<keyword evidence="4 6" id="KW-0408">Iron</keyword>
<keyword evidence="2 6" id="KW-0949">S-adenosyl-L-methionine</keyword>
<keyword evidence="3 6" id="KW-0479">Metal-binding</keyword>
<dbReference type="RefSeq" id="WP_006343514.1">
    <property type="nucleotide sequence ID" value="NZ_KE356190.1"/>
</dbReference>
<dbReference type="Pfam" id="PF19288">
    <property type="entry name" value="CofH_C"/>
    <property type="match status" value="1"/>
</dbReference>
<dbReference type="InterPro" id="IPR034405">
    <property type="entry name" value="F420"/>
</dbReference>
<comment type="cofactor">
    <cofactor evidence="6">
        <name>[4Fe-4S] cluster</name>
        <dbReference type="ChEBI" id="CHEBI:49883"/>
    </cofactor>
    <text evidence="6">Binds 1 [4Fe-4S] cluster. The cluster is coordinated with 3 cysteines and an exchangeable S-adenosyl-L-methionine.</text>
</comment>
<dbReference type="PANTHER" id="PTHR43076:SF1">
    <property type="entry name" value="LIPOYL SYNTHASE 2"/>
    <property type="match status" value="1"/>
</dbReference>
<dbReference type="InterPro" id="IPR022431">
    <property type="entry name" value="Cyclic_DHFL_synthase_mqnC"/>
</dbReference>
<dbReference type="PIRSF" id="PIRSF004762">
    <property type="entry name" value="CHP00423"/>
    <property type="match status" value="1"/>
</dbReference>
<dbReference type="InterPro" id="IPR045567">
    <property type="entry name" value="CofH/MnqC-like_C"/>
</dbReference>
<dbReference type="NCBIfam" id="TIGR03699">
    <property type="entry name" value="menaquin_MqnC"/>
    <property type="match status" value="1"/>
</dbReference>
<evidence type="ECO:0000256" key="4">
    <source>
        <dbReference type="ARBA" id="ARBA00023004"/>
    </source>
</evidence>
<keyword evidence="6" id="KW-0474">Menaquinone biosynthesis</keyword>
<evidence type="ECO:0000256" key="6">
    <source>
        <dbReference type="HAMAP-Rule" id="MF_00992"/>
    </source>
</evidence>
<feature type="binding site" evidence="6">
    <location>
        <position position="59"/>
    </location>
    <ligand>
        <name>[4Fe-4S] cluster</name>
        <dbReference type="ChEBI" id="CHEBI:49883"/>
        <note>4Fe-4S-S-AdoMet</note>
    </ligand>
</feature>
<reference evidence="8 9" key="1">
    <citation type="submission" date="2013-04" db="EMBL/GenBank/DDBJ databases">
        <title>Genome sequence of Chlamydia psittaci 99DC5.</title>
        <authorList>
            <person name="Huot-Creasy H."/>
            <person name="McCracken C.L."/>
            <person name="Humphries M."/>
            <person name="Sachse K."/>
            <person name="Laroucau K."/>
            <person name="Bavoil P."/>
            <person name="Myers G.S."/>
        </authorList>
    </citation>
    <scope>NUCLEOTIDE SEQUENCE [LARGE SCALE GENOMIC DNA]</scope>
    <source>
        <strain evidence="8 9">99DC5</strain>
    </source>
</reference>
<gene>
    <name evidence="6" type="primary">mqnC</name>
    <name evidence="8" type="ORF">CP99DC5_0241</name>
</gene>
<keyword evidence="6" id="KW-0560">Oxidoreductase</keyword>
<dbReference type="SFLD" id="SFLDF00342">
    <property type="entry name" value="cyclic_dehypoxanthine_futalosi"/>
    <property type="match status" value="1"/>
</dbReference>
<keyword evidence="5 6" id="KW-0411">Iron-sulfur</keyword>
<name>A0ABN0MQF7_CHLPS</name>
<organism evidence="8 9">
    <name type="scientific">Chlamydia psittaci 99DC5</name>
    <dbReference type="NCBI Taxonomy" id="1112251"/>
    <lineage>
        <taxon>Bacteria</taxon>
        <taxon>Pseudomonadati</taxon>
        <taxon>Chlamydiota</taxon>
        <taxon>Chlamydiia</taxon>
        <taxon>Chlamydiales</taxon>
        <taxon>Chlamydiaceae</taxon>
        <taxon>Chlamydia/Chlamydophila group</taxon>
        <taxon>Chlamydia</taxon>
    </lineage>
</organism>
<evidence type="ECO:0000313" key="8">
    <source>
        <dbReference type="EMBL" id="EPJ28671.1"/>
    </source>
</evidence>
<evidence type="ECO:0000256" key="2">
    <source>
        <dbReference type="ARBA" id="ARBA00022691"/>
    </source>
</evidence>